<dbReference type="InterPro" id="IPR011083">
    <property type="entry name" value="Phage_tail_collar_dom"/>
</dbReference>
<dbReference type="Proteomes" id="UP000677918">
    <property type="component" value="Unassembled WGS sequence"/>
</dbReference>
<reference evidence="2" key="1">
    <citation type="submission" date="2021-04" db="EMBL/GenBank/DDBJ databases">
        <title>Draft genome sequence of Xylanibacillus composti strain K13.</title>
        <authorList>
            <person name="Uke A."/>
            <person name="Chhe C."/>
            <person name="Baramee S."/>
            <person name="Kosugi A."/>
        </authorList>
    </citation>
    <scope>NUCLEOTIDE SEQUENCE</scope>
    <source>
        <strain evidence="2">K13</strain>
    </source>
</reference>
<evidence type="ECO:0000259" key="1">
    <source>
        <dbReference type="Pfam" id="PF07484"/>
    </source>
</evidence>
<proteinExistence type="predicted"/>
<dbReference type="InterPro" id="IPR037053">
    <property type="entry name" value="Phage_tail_collar_dom_sf"/>
</dbReference>
<comment type="caution">
    <text evidence="2">The sequence shown here is derived from an EMBL/GenBank/DDBJ whole genome shotgun (WGS) entry which is preliminary data.</text>
</comment>
<dbReference type="Gene3D" id="3.90.1340.10">
    <property type="entry name" value="Phage tail collar domain"/>
    <property type="match status" value="1"/>
</dbReference>
<evidence type="ECO:0000313" key="3">
    <source>
        <dbReference type="Proteomes" id="UP000677918"/>
    </source>
</evidence>
<keyword evidence="3" id="KW-1185">Reference proteome</keyword>
<sequence>MSESYLGEIRMFAGNYAPQGWALCDGQLLSINEYENLFILLGTTFGGDGQNTFGLPDLRGRLPVHPNRTTILQGSKGGTETVTLTQSEMPAHTHAVNAIADEGTAESPDQAYWSKSDMAIYTDGTSGKLVSMSAQAIQPAGLGQPHSNMMPSLAISFIISLYGIYPTEN</sequence>
<dbReference type="EMBL" id="BOVK01000037">
    <property type="protein sequence ID" value="GIQ69909.1"/>
    <property type="molecule type" value="Genomic_DNA"/>
</dbReference>
<evidence type="ECO:0000313" key="2">
    <source>
        <dbReference type="EMBL" id="GIQ69909.1"/>
    </source>
</evidence>
<organism evidence="2 3">
    <name type="scientific">Xylanibacillus composti</name>
    <dbReference type="NCBI Taxonomy" id="1572762"/>
    <lineage>
        <taxon>Bacteria</taxon>
        <taxon>Bacillati</taxon>
        <taxon>Bacillota</taxon>
        <taxon>Bacilli</taxon>
        <taxon>Bacillales</taxon>
        <taxon>Paenibacillaceae</taxon>
        <taxon>Xylanibacillus</taxon>
    </lineage>
</organism>
<name>A0A8J4H6Q2_9BACL</name>
<dbReference type="SUPFAM" id="SSF88874">
    <property type="entry name" value="Receptor-binding domain of short tail fibre protein gp12"/>
    <property type="match status" value="1"/>
</dbReference>
<dbReference type="Pfam" id="PF07484">
    <property type="entry name" value="Collar"/>
    <property type="match status" value="1"/>
</dbReference>
<gene>
    <name evidence="2" type="ORF">XYCOK13_27330</name>
</gene>
<dbReference type="AlphaFoldDB" id="A0A8J4H6Q2"/>
<dbReference type="RefSeq" id="WP_213412701.1">
    <property type="nucleotide sequence ID" value="NZ_BOVK01000037.1"/>
</dbReference>
<accession>A0A8J4H6Q2</accession>
<protein>
    <submittedName>
        <fullName evidence="2">Microcystin dependent MdpB family protein</fullName>
    </submittedName>
</protein>
<feature type="domain" description="Phage tail collar" evidence="1">
    <location>
        <begin position="7"/>
        <end position="63"/>
    </location>
</feature>